<comment type="caution">
    <text evidence="1">The sequence shown here is derived from an EMBL/GenBank/DDBJ whole genome shotgun (WGS) entry which is preliminary data.</text>
</comment>
<name>A0ABR0UJZ4_REHGL</name>
<dbReference type="PANTHER" id="PTHR31286">
    <property type="entry name" value="GLYCINE-RICH CELL WALL STRUCTURAL PROTEIN 1.8-LIKE"/>
    <property type="match status" value="1"/>
</dbReference>
<accession>A0ABR0UJZ4</accession>
<protein>
    <submittedName>
        <fullName evidence="1">Uncharacterized protein</fullName>
    </submittedName>
</protein>
<reference evidence="1 2" key="1">
    <citation type="journal article" date="2021" name="Comput. Struct. Biotechnol. J.">
        <title>De novo genome assembly of the potent medicinal plant Rehmannia glutinosa using nanopore technology.</title>
        <authorList>
            <person name="Ma L."/>
            <person name="Dong C."/>
            <person name="Song C."/>
            <person name="Wang X."/>
            <person name="Zheng X."/>
            <person name="Niu Y."/>
            <person name="Chen S."/>
            <person name="Feng W."/>
        </authorList>
    </citation>
    <scope>NUCLEOTIDE SEQUENCE [LARGE SCALE GENOMIC DNA]</scope>
    <source>
        <strain evidence="1">DH-2019</strain>
    </source>
</reference>
<gene>
    <name evidence="1" type="ORF">DH2020_043330</name>
</gene>
<sequence>MAEDLASLYANLNLNADENSVVSTDNMSPPDTDYSLILMGKWLFDKFLLALHEAADTSISSKIPFDRGQFRIQLHNLPLGLRNLQFAKIAGNTVGKFLMIDSDSDGSLIGKYLRINVEVDISKSFRRVLQTSFKGEECFIPIRYERSPDFCFSLRNHRHGERM</sequence>
<dbReference type="InterPro" id="IPR040256">
    <property type="entry name" value="At4g02000-like"/>
</dbReference>
<dbReference type="Proteomes" id="UP001318860">
    <property type="component" value="Unassembled WGS sequence"/>
</dbReference>
<dbReference type="EMBL" id="JABTTQ020002624">
    <property type="protein sequence ID" value="KAK6122930.1"/>
    <property type="molecule type" value="Genomic_DNA"/>
</dbReference>
<proteinExistence type="predicted"/>
<keyword evidence="2" id="KW-1185">Reference proteome</keyword>
<dbReference type="PANTHER" id="PTHR31286:SF167">
    <property type="entry name" value="OS09G0268800 PROTEIN"/>
    <property type="match status" value="1"/>
</dbReference>
<organism evidence="1 2">
    <name type="scientific">Rehmannia glutinosa</name>
    <name type="common">Chinese foxglove</name>
    <dbReference type="NCBI Taxonomy" id="99300"/>
    <lineage>
        <taxon>Eukaryota</taxon>
        <taxon>Viridiplantae</taxon>
        <taxon>Streptophyta</taxon>
        <taxon>Embryophyta</taxon>
        <taxon>Tracheophyta</taxon>
        <taxon>Spermatophyta</taxon>
        <taxon>Magnoliopsida</taxon>
        <taxon>eudicotyledons</taxon>
        <taxon>Gunneridae</taxon>
        <taxon>Pentapetalae</taxon>
        <taxon>asterids</taxon>
        <taxon>lamiids</taxon>
        <taxon>Lamiales</taxon>
        <taxon>Orobanchaceae</taxon>
        <taxon>Rehmannieae</taxon>
        <taxon>Rehmannia</taxon>
    </lineage>
</organism>
<evidence type="ECO:0000313" key="1">
    <source>
        <dbReference type="EMBL" id="KAK6122930.1"/>
    </source>
</evidence>
<evidence type="ECO:0000313" key="2">
    <source>
        <dbReference type="Proteomes" id="UP001318860"/>
    </source>
</evidence>